<feature type="binding site" evidence="5">
    <location>
        <position position="309"/>
    </location>
    <ligand>
        <name>substrate</name>
    </ligand>
</feature>
<dbReference type="EMBL" id="NOZQ01000021">
    <property type="protein sequence ID" value="OYD17381.1"/>
    <property type="molecule type" value="Genomic_DNA"/>
</dbReference>
<name>A0A235BYN8_UNCW3</name>
<sequence length="414" mass="45992">MTSNFYYRDNELYCEGVKVSGITKSVKTPFYLYSKKGIIDNYRDIDAAFGQVPHLVCYALKANSNLNICRILAREGSGADVVSGGELYKALYLGINSRKIVFDGVGKTESEIAYGIKREILLFNVESEREIEVINEIAKGFKRVVSIGLRINPDVHANVHPYDATGIGISKFGIPFEDAINVYEKAKKLDNIKIVGLHAHIGSQIKKLEPFIKSISKLVSLCEKLDGIKYIDIGGGLGISYNDEKVPTYKELAQLITPPLKKLNVTVLIEPGRTVVGNSAILVTKDLYLKKMNGKNFVVVDAGMSDFLRPGLYRASHKIMPLKKVRGEKIIAGVVGPICESGDFLGDNVEITKPDVGSYLAVKDTGAYGFSMASNYNSRCRPPEIIVDKEDFFVVRERETYEDLTRKEKVIREL</sequence>
<dbReference type="EC" id="4.1.1.20" evidence="5 6"/>
<reference evidence="11 12" key="1">
    <citation type="submission" date="2017-07" db="EMBL/GenBank/DDBJ databases">
        <title>Recovery of genomes from metagenomes via a dereplication, aggregation, and scoring strategy.</title>
        <authorList>
            <person name="Sieber C.M."/>
            <person name="Probst A.J."/>
            <person name="Sharrar A."/>
            <person name="Thomas B.C."/>
            <person name="Hess M."/>
            <person name="Tringe S.G."/>
            <person name="Banfield J.F."/>
        </authorList>
    </citation>
    <scope>NUCLEOTIDE SEQUENCE [LARGE SCALE GENOMIC DNA]</scope>
    <source>
        <strain evidence="11">JGI_Cruoil_03_44_89</strain>
    </source>
</reference>
<dbReference type="FunFam" id="3.20.20.10:FF:000003">
    <property type="entry name" value="Diaminopimelate decarboxylase"/>
    <property type="match status" value="1"/>
</dbReference>
<evidence type="ECO:0000259" key="9">
    <source>
        <dbReference type="Pfam" id="PF00278"/>
    </source>
</evidence>
<keyword evidence="5 8" id="KW-0457">Lysine biosynthesis</keyword>
<feature type="binding site" evidence="5">
    <location>
        <position position="340"/>
    </location>
    <ligand>
        <name>substrate</name>
    </ligand>
</feature>
<dbReference type="PRINTS" id="PR01179">
    <property type="entry name" value="ODADCRBXLASE"/>
</dbReference>
<comment type="subunit">
    <text evidence="5">Homodimer.</text>
</comment>
<dbReference type="Gene3D" id="2.40.37.10">
    <property type="entry name" value="Lyase, Ornithine Decarboxylase, Chain A, domain 1"/>
    <property type="match status" value="1"/>
</dbReference>
<keyword evidence="4 5" id="KW-0456">Lyase</keyword>
<feature type="binding site" evidence="5">
    <location>
        <position position="236"/>
    </location>
    <ligand>
        <name>pyridoxal 5'-phosphate</name>
        <dbReference type="ChEBI" id="CHEBI:597326"/>
    </ligand>
</feature>
<evidence type="ECO:0000256" key="2">
    <source>
        <dbReference type="ARBA" id="ARBA00022793"/>
    </source>
</evidence>
<comment type="caution">
    <text evidence="11">The sequence shown here is derived from an EMBL/GenBank/DDBJ whole genome shotgun (WGS) entry which is preliminary data.</text>
</comment>
<evidence type="ECO:0000256" key="6">
    <source>
        <dbReference type="NCBIfam" id="TIGR01048"/>
    </source>
</evidence>
<dbReference type="AlphaFoldDB" id="A0A235BYN8"/>
<organism evidence="11 12">
    <name type="scientific">candidate division WOR-3 bacterium JGI_Cruoil_03_44_89</name>
    <dbReference type="NCBI Taxonomy" id="1973748"/>
    <lineage>
        <taxon>Bacteria</taxon>
        <taxon>Bacteria division WOR-3</taxon>
    </lineage>
</organism>
<accession>A0A235BYN8</accession>
<evidence type="ECO:0000256" key="3">
    <source>
        <dbReference type="ARBA" id="ARBA00022898"/>
    </source>
</evidence>
<evidence type="ECO:0000256" key="1">
    <source>
        <dbReference type="ARBA" id="ARBA00001933"/>
    </source>
</evidence>
<feature type="binding site" evidence="5">
    <location>
        <position position="313"/>
    </location>
    <ligand>
        <name>substrate</name>
    </ligand>
</feature>
<dbReference type="Proteomes" id="UP000215215">
    <property type="component" value="Unassembled WGS sequence"/>
</dbReference>
<keyword evidence="5" id="KW-0028">Amino-acid biosynthesis</keyword>
<feature type="binding site" evidence="5">
    <location>
        <position position="273"/>
    </location>
    <ligand>
        <name>substrate</name>
    </ligand>
</feature>
<comment type="catalytic activity">
    <reaction evidence="5 8">
        <text>meso-2,6-diaminopimelate + H(+) = L-lysine + CO2</text>
        <dbReference type="Rhea" id="RHEA:15101"/>
        <dbReference type="ChEBI" id="CHEBI:15378"/>
        <dbReference type="ChEBI" id="CHEBI:16526"/>
        <dbReference type="ChEBI" id="CHEBI:32551"/>
        <dbReference type="ChEBI" id="CHEBI:57791"/>
        <dbReference type="EC" id="4.1.1.20"/>
    </reaction>
</comment>
<dbReference type="InterPro" id="IPR022644">
    <property type="entry name" value="De-COase2_N"/>
</dbReference>
<dbReference type="HAMAP" id="MF_02120">
    <property type="entry name" value="LysA"/>
    <property type="match status" value="1"/>
</dbReference>
<protein>
    <recommendedName>
        <fullName evidence="5 6">Diaminopimelate decarboxylase</fullName>
        <shortName evidence="5">DAP decarboxylase</shortName>
        <shortName evidence="5">DAPDC</shortName>
        <ecNumber evidence="5 6">4.1.1.20</ecNumber>
    </recommendedName>
</protein>
<dbReference type="GO" id="GO:0030170">
    <property type="term" value="F:pyridoxal phosphate binding"/>
    <property type="evidence" value="ECO:0007669"/>
    <property type="project" value="UniProtKB-UniRule"/>
</dbReference>
<evidence type="ECO:0000256" key="7">
    <source>
        <dbReference type="PIRSR" id="PIRSR600183-50"/>
    </source>
</evidence>
<comment type="function">
    <text evidence="5">Specifically catalyzes the decarboxylation of meso-diaminopimelate (meso-DAP) to L-lysine.</text>
</comment>
<feature type="domain" description="Orn/DAP/Arg decarboxylase 2 N-terminal" evidence="10">
    <location>
        <begin position="38"/>
        <end position="276"/>
    </location>
</feature>
<dbReference type="InterPro" id="IPR000183">
    <property type="entry name" value="Orn/DAP/Arg_de-COase"/>
</dbReference>
<gene>
    <name evidence="5 11" type="primary">lysA</name>
    <name evidence="11" type="ORF">CH333_01040</name>
</gene>
<evidence type="ECO:0000313" key="12">
    <source>
        <dbReference type="Proteomes" id="UP000215215"/>
    </source>
</evidence>
<dbReference type="SUPFAM" id="SSF51419">
    <property type="entry name" value="PLP-binding barrel"/>
    <property type="match status" value="1"/>
</dbReference>
<dbReference type="PRINTS" id="PR01181">
    <property type="entry name" value="DAPDCRBXLASE"/>
</dbReference>
<keyword evidence="2 5" id="KW-0210">Decarboxylase</keyword>
<dbReference type="UniPathway" id="UPA00034">
    <property type="reaction ID" value="UER00027"/>
</dbReference>
<dbReference type="InterPro" id="IPR029066">
    <property type="entry name" value="PLP-binding_barrel"/>
</dbReference>
<dbReference type="GO" id="GO:0009089">
    <property type="term" value="P:lysine biosynthetic process via diaminopimelate"/>
    <property type="evidence" value="ECO:0007669"/>
    <property type="project" value="UniProtKB-UniRule"/>
</dbReference>
<evidence type="ECO:0000313" key="11">
    <source>
        <dbReference type="EMBL" id="OYD17381.1"/>
    </source>
</evidence>
<dbReference type="Gene3D" id="3.20.20.10">
    <property type="entry name" value="Alanine racemase"/>
    <property type="match status" value="1"/>
</dbReference>
<dbReference type="Pfam" id="PF00278">
    <property type="entry name" value="Orn_DAP_Arg_deC"/>
    <property type="match status" value="1"/>
</dbReference>
<dbReference type="Pfam" id="PF02784">
    <property type="entry name" value="Orn_Arg_deC_N"/>
    <property type="match status" value="1"/>
</dbReference>
<dbReference type="SUPFAM" id="SSF50621">
    <property type="entry name" value="Alanine racemase C-terminal domain-like"/>
    <property type="match status" value="1"/>
</dbReference>
<feature type="binding site" evidence="5">
    <location>
        <begin position="270"/>
        <end position="273"/>
    </location>
    <ligand>
        <name>pyridoxal 5'-phosphate</name>
        <dbReference type="ChEBI" id="CHEBI:597326"/>
    </ligand>
</feature>
<dbReference type="InterPro" id="IPR002986">
    <property type="entry name" value="DAP_deCOOHase_LysA"/>
</dbReference>
<comment type="pathway">
    <text evidence="5 8">Amino-acid biosynthesis; L-lysine biosynthesis via DAP pathway; L-lysine from DL-2,6-diaminopimelate: step 1/1.</text>
</comment>
<dbReference type="GO" id="GO:0008836">
    <property type="term" value="F:diaminopimelate decarboxylase activity"/>
    <property type="evidence" value="ECO:0007669"/>
    <property type="project" value="UniProtKB-UniRule"/>
</dbReference>
<evidence type="ECO:0000256" key="8">
    <source>
        <dbReference type="RuleBase" id="RU003738"/>
    </source>
</evidence>
<feature type="active site" description="Proton donor" evidence="7">
    <location>
        <position position="339"/>
    </location>
</feature>
<dbReference type="CDD" id="cd06828">
    <property type="entry name" value="PLPDE_III_DapDC"/>
    <property type="match status" value="1"/>
</dbReference>
<evidence type="ECO:0000259" key="10">
    <source>
        <dbReference type="Pfam" id="PF02784"/>
    </source>
</evidence>
<feature type="domain" description="Orn/DAP/Arg decarboxylase 2 C-terminal" evidence="9">
    <location>
        <begin position="33"/>
        <end position="366"/>
    </location>
</feature>
<feature type="binding site" evidence="5">
    <location>
        <position position="368"/>
    </location>
    <ligand>
        <name>substrate</name>
    </ligand>
</feature>
<comment type="cofactor">
    <cofactor evidence="1 5 7 8">
        <name>pyridoxal 5'-phosphate</name>
        <dbReference type="ChEBI" id="CHEBI:597326"/>
    </cofactor>
</comment>
<feature type="modified residue" description="N6-(pyridoxal phosphate)lysine" evidence="5 7">
    <location>
        <position position="61"/>
    </location>
</feature>
<evidence type="ECO:0000256" key="4">
    <source>
        <dbReference type="ARBA" id="ARBA00023239"/>
    </source>
</evidence>
<evidence type="ECO:0000256" key="5">
    <source>
        <dbReference type="HAMAP-Rule" id="MF_02120"/>
    </source>
</evidence>
<proteinExistence type="inferred from homology"/>
<dbReference type="NCBIfam" id="TIGR01048">
    <property type="entry name" value="lysA"/>
    <property type="match status" value="1"/>
</dbReference>
<dbReference type="PANTHER" id="PTHR43727:SF2">
    <property type="entry name" value="GROUP IV DECARBOXYLASE"/>
    <property type="match status" value="1"/>
</dbReference>
<feature type="binding site" evidence="5">
    <location>
        <position position="368"/>
    </location>
    <ligand>
        <name>pyridoxal 5'-phosphate</name>
        <dbReference type="ChEBI" id="CHEBI:597326"/>
    </ligand>
</feature>
<dbReference type="InterPro" id="IPR009006">
    <property type="entry name" value="Ala_racemase/Decarboxylase_C"/>
</dbReference>
<dbReference type="InterPro" id="IPR022643">
    <property type="entry name" value="De-COase2_C"/>
</dbReference>
<comment type="similarity">
    <text evidence="5">Belongs to the Orn/Lys/Arg decarboxylase class-II family. LysA subfamily.</text>
</comment>
<dbReference type="PANTHER" id="PTHR43727">
    <property type="entry name" value="DIAMINOPIMELATE DECARBOXYLASE"/>
    <property type="match status" value="1"/>
</dbReference>
<keyword evidence="3 5" id="KW-0663">Pyridoxal phosphate</keyword>